<dbReference type="Proteomes" id="UP001150238">
    <property type="component" value="Unassembled WGS sequence"/>
</dbReference>
<accession>A0A9W9B239</accession>
<proteinExistence type="predicted"/>
<organism evidence="1 4">
    <name type="scientific">Lentinula lateritia</name>
    <dbReference type="NCBI Taxonomy" id="40482"/>
    <lineage>
        <taxon>Eukaryota</taxon>
        <taxon>Fungi</taxon>
        <taxon>Dikarya</taxon>
        <taxon>Basidiomycota</taxon>
        <taxon>Agaricomycotina</taxon>
        <taxon>Agaricomycetes</taxon>
        <taxon>Agaricomycetidae</taxon>
        <taxon>Agaricales</taxon>
        <taxon>Marasmiineae</taxon>
        <taxon>Omphalotaceae</taxon>
        <taxon>Lentinula</taxon>
    </lineage>
</organism>
<dbReference type="Proteomes" id="UP001150217">
    <property type="component" value="Unassembled WGS sequence"/>
</dbReference>
<dbReference type="EMBL" id="JANVFS010000002">
    <property type="protein sequence ID" value="KAJ4494913.1"/>
    <property type="molecule type" value="Genomic_DNA"/>
</dbReference>
<evidence type="ECO:0000313" key="1">
    <source>
        <dbReference type="EMBL" id="KAJ4494913.1"/>
    </source>
</evidence>
<reference evidence="1" key="2">
    <citation type="submission" date="2022-08" db="EMBL/GenBank/DDBJ databases">
        <authorList>
            <consortium name="DOE Joint Genome Institute"/>
            <person name="Min B."/>
            <person name="Riley R."/>
            <person name="Sierra-Patev S."/>
            <person name="Naranjo-Ortiz M."/>
            <person name="Looney B."/>
            <person name="Konkel Z."/>
            <person name="Slot J.C."/>
            <person name="Sakamoto Y."/>
            <person name="Steenwyk J.L."/>
            <person name="Rokas A."/>
            <person name="Carro J."/>
            <person name="Camarero S."/>
            <person name="Ferreira P."/>
            <person name="Molpeceres G."/>
            <person name="Ruiz-Duenas F.J."/>
            <person name="Serrano A."/>
            <person name="Henrissat B."/>
            <person name="Drula E."/>
            <person name="Hughes K.W."/>
            <person name="Mata J.L."/>
            <person name="Ishikawa N.K."/>
            <person name="Vargas-Isla R."/>
            <person name="Ushijima S."/>
            <person name="Smith C.A."/>
            <person name="Ahrendt S."/>
            <person name="Andreopoulos W."/>
            <person name="He G."/>
            <person name="Labutti K."/>
            <person name="Lipzen A."/>
            <person name="Ng V."/>
            <person name="Sandor L."/>
            <person name="Barry K."/>
            <person name="Martinez A.T."/>
            <person name="Xiao Y."/>
            <person name="Gibbons J.G."/>
            <person name="Terashima K."/>
            <person name="Hibbett D.S."/>
            <person name="Grigoriev I.V."/>
        </authorList>
    </citation>
    <scope>NUCLEOTIDE SEQUENCE</scope>
    <source>
        <strain evidence="1">Sp2 HRB7682 ss15</strain>
    </source>
</reference>
<evidence type="ECO:0008006" key="5">
    <source>
        <dbReference type="Google" id="ProtNLM"/>
    </source>
</evidence>
<dbReference type="EMBL" id="JANVFT010000004">
    <property type="protein sequence ID" value="KAJ4500780.1"/>
    <property type="molecule type" value="Genomic_DNA"/>
</dbReference>
<reference evidence="1" key="3">
    <citation type="journal article" date="2023" name="Proc. Natl. Acad. Sci. U.S.A.">
        <title>A global phylogenomic analysis of the shiitake genus Lentinula.</title>
        <authorList>
            <person name="Sierra-Patev S."/>
            <person name="Min B."/>
            <person name="Naranjo-Ortiz M."/>
            <person name="Looney B."/>
            <person name="Konkel Z."/>
            <person name="Slot J.C."/>
            <person name="Sakamoto Y."/>
            <person name="Steenwyk J.L."/>
            <person name="Rokas A."/>
            <person name="Carro J."/>
            <person name="Camarero S."/>
            <person name="Ferreira P."/>
            <person name="Molpeceres G."/>
            <person name="Ruiz-Duenas F.J."/>
            <person name="Serrano A."/>
            <person name="Henrissat B."/>
            <person name="Drula E."/>
            <person name="Hughes K.W."/>
            <person name="Mata J.L."/>
            <person name="Ishikawa N.K."/>
            <person name="Vargas-Isla R."/>
            <person name="Ushijima S."/>
            <person name="Smith C.A."/>
            <person name="Donoghue J."/>
            <person name="Ahrendt S."/>
            <person name="Andreopoulos W."/>
            <person name="He G."/>
            <person name="LaButti K."/>
            <person name="Lipzen A."/>
            <person name="Ng V."/>
            <person name="Riley R."/>
            <person name="Sandor L."/>
            <person name="Barry K."/>
            <person name="Martinez A.T."/>
            <person name="Xiao Y."/>
            <person name="Gibbons J.G."/>
            <person name="Terashima K."/>
            <person name="Grigoriev I.V."/>
            <person name="Hibbett D."/>
        </authorList>
    </citation>
    <scope>NUCLEOTIDE SEQUENCE</scope>
    <source>
        <strain evidence="1">Sp2 HRB7682 ss15</strain>
    </source>
</reference>
<evidence type="ECO:0000313" key="4">
    <source>
        <dbReference type="Proteomes" id="UP001150238"/>
    </source>
</evidence>
<name>A0A9W9B239_9AGAR</name>
<dbReference type="OrthoDB" id="3893071at2759"/>
<protein>
    <recommendedName>
        <fullName evidence="5">BTB domain-containing protein</fullName>
    </recommendedName>
</protein>
<sequence>MDTSSTPFTTSTKSPQIVSDLWFSDGNLILETENSLFKVYSGLLVRKSSVFRDMFTFPQPNDHKDVPTVRLYDSTEELTWFLKAILDPEFFEPPPSTTDLSIVGAILRLSSKYDVQFLRRRALLHVQTTYPSTLRAWKRRDTHRSIPPIDNSPFAILPLVREFELDWALPAVLYCLCSYNVSQIIDGVTFRTRHLTLNEDDKRKVLVGRAELVHLQTNLSFRCLRSTPHTDCSSPADCVEQLRKWLNHASSWNIADPLDYLDENWDALEGDLCLACFTQSKLDTEATQREIWAKLPLIFELPSWSELKDLEEKAMDGM</sequence>
<keyword evidence="3" id="KW-1185">Reference proteome</keyword>
<gene>
    <name evidence="1" type="ORF">C8J55DRAFT_466065</name>
    <name evidence="2" type="ORF">C8R41DRAFT_899485</name>
</gene>
<comment type="caution">
    <text evidence="1">The sequence shown here is derived from an EMBL/GenBank/DDBJ whole genome shotgun (WGS) entry which is preliminary data.</text>
</comment>
<evidence type="ECO:0000313" key="2">
    <source>
        <dbReference type="EMBL" id="KAJ4500780.1"/>
    </source>
</evidence>
<evidence type="ECO:0000313" key="3">
    <source>
        <dbReference type="Proteomes" id="UP001150217"/>
    </source>
</evidence>
<dbReference type="AlphaFoldDB" id="A0A9W9B239"/>
<reference evidence="2" key="1">
    <citation type="submission" date="2022-08" db="EMBL/GenBank/DDBJ databases">
        <title>A Global Phylogenomic Analysis of the Shiitake Genus Lentinula.</title>
        <authorList>
            <consortium name="DOE Joint Genome Institute"/>
            <person name="Sierra-Patev S."/>
            <person name="Min B."/>
            <person name="Naranjo-Ortiz M."/>
            <person name="Looney B."/>
            <person name="Konkel Z."/>
            <person name="Slot J.C."/>
            <person name="Sakamoto Y."/>
            <person name="Steenwyk J.L."/>
            <person name="Rokas A."/>
            <person name="Carro J."/>
            <person name="Camarero S."/>
            <person name="Ferreira P."/>
            <person name="Molpeceres G."/>
            <person name="Ruiz-Duenas F.J."/>
            <person name="Serrano A."/>
            <person name="Henrissat B."/>
            <person name="Drula E."/>
            <person name="Hughes K.W."/>
            <person name="Mata J.L."/>
            <person name="Ishikawa N.K."/>
            <person name="Vargas-Isla R."/>
            <person name="Ushijima S."/>
            <person name="Smith C.A."/>
            <person name="Ahrendt S."/>
            <person name="Andreopoulos W."/>
            <person name="He G."/>
            <person name="Labutti K."/>
            <person name="Lipzen A."/>
            <person name="Ng V."/>
            <person name="Riley R."/>
            <person name="Sandor L."/>
            <person name="Barry K."/>
            <person name="Martinez A.T."/>
            <person name="Xiao Y."/>
            <person name="Gibbons J.G."/>
            <person name="Terashima K."/>
            <person name="Grigoriev I.V."/>
            <person name="Hibbett D.S."/>
        </authorList>
    </citation>
    <scope>NUCLEOTIDE SEQUENCE</scope>
    <source>
        <strain evidence="2">RHP3577 ss4</strain>
    </source>
</reference>